<dbReference type="Pfam" id="PF13175">
    <property type="entry name" value="AAA_15"/>
    <property type="match status" value="1"/>
</dbReference>
<proteinExistence type="predicted"/>
<accession>A0A6B1DBF5</accession>
<dbReference type="PANTHER" id="PTHR43581">
    <property type="entry name" value="ATP/GTP PHOSPHATASE"/>
    <property type="match status" value="1"/>
</dbReference>
<comment type="caution">
    <text evidence="2">The sequence shown here is derived from an EMBL/GenBank/DDBJ whole genome shotgun (WGS) entry which is preliminary data.</text>
</comment>
<dbReference type="InterPro" id="IPR041685">
    <property type="entry name" value="AAA_GajA/Old/RecF-like"/>
</dbReference>
<evidence type="ECO:0000259" key="1">
    <source>
        <dbReference type="Pfam" id="PF13175"/>
    </source>
</evidence>
<reference evidence="2" key="1">
    <citation type="submission" date="2019-09" db="EMBL/GenBank/DDBJ databases">
        <title>Characterisation of the sponge microbiome using genome-centric metagenomics.</title>
        <authorList>
            <person name="Engelberts J.P."/>
            <person name="Robbins S.J."/>
            <person name="De Goeij J.M."/>
            <person name="Aranda M."/>
            <person name="Bell S.C."/>
            <person name="Webster N.S."/>
        </authorList>
    </citation>
    <scope>NUCLEOTIDE SEQUENCE</scope>
    <source>
        <strain evidence="2">SB0661_bin_32</strain>
    </source>
</reference>
<dbReference type="AlphaFoldDB" id="A0A6B1DBF5"/>
<dbReference type="EMBL" id="VXMH01000101">
    <property type="protein sequence ID" value="MYC96946.1"/>
    <property type="molecule type" value="Genomic_DNA"/>
</dbReference>
<dbReference type="PANTHER" id="PTHR43581:SF2">
    <property type="entry name" value="EXCINUCLEASE ATPASE SUBUNIT"/>
    <property type="match status" value="1"/>
</dbReference>
<dbReference type="InterPro" id="IPR051396">
    <property type="entry name" value="Bact_Antivir_Def_Nuclease"/>
</dbReference>
<dbReference type="InterPro" id="IPR027417">
    <property type="entry name" value="P-loop_NTPase"/>
</dbReference>
<dbReference type="SUPFAM" id="SSF52540">
    <property type="entry name" value="P-loop containing nucleoside triphosphate hydrolases"/>
    <property type="match status" value="1"/>
</dbReference>
<feature type="domain" description="Endonuclease GajA/Old nuclease/RecF-like AAA" evidence="1">
    <location>
        <begin position="349"/>
        <end position="431"/>
    </location>
</feature>
<dbReference type="CDD" id="cd00267">
    <property type="entry name" value="ABC_ATPase"/>
    <property type="match status" value="1"/>
</dbReference>
<organism evidence="2">
    <name type="scientific">Caldilineaceae bacterium SB0661_bin_32</name>
    <dbReference type="NCBI Taxonomy" id="2605255"/>
    <lineage>
        <taxon>Bacteria</taxon>
        <taxon>Bacillati</taxon>
        <taxon>Chloroflexota</taxon>
        <taxon>Caldilineae</taxon>
        <taxon>Caldilineales</taxon>
        <taxon>Caldilineaceae</taxon>
    </lineage>
</organism>
<protein>
    <submittedName>
        <fullName evidence="2">AAA family ATPase</fullName>
    </submittedName>
</protein>
<gene>
    <name evidence="2" type="ORF">F4X14_18455</name>
</gene>
<evidence type="ECO:0000313" key="2">
    <source>
        <dbReference type="EMBL" id="MYC96946.1"/>
    </source>
</evidence>
<dbReference type="Gene3D" id="3.40.50.300">
    <property type="entry name" value="P-loop containing nucleotide triphosphate hydrolases"/>
    <property type="match status" value="1"/>
</dbReference>
<name>A0A6B1DBF5_9CHLR</name>
<sequence>MKTSSRANPLELTVTNFGPIAEGKIELRPMTVFVGPSNTGKSYMAALVYALHTSFRASHQRDVQPDFSKERFRVRIMDSLEGSPLSENDIDQVRRWLKETVIHSQSSRIPSPKLQELQDSVAKRVRAILESGDNVIPYILDELSRSIGVEVLGELVSHPFRGNFSFSFGRGKSTKPNSDVCFTYRGEVSEVGVSVEASIPDIPAMPIGEEFAGEFNHWQWLMFQFFGNEARGGDTARIALSQLASDSAFNMMDPLGRPAFYLPADRAGVMHAHQVVVRALIAGASRSPLRPDMPLPSVSGVLGDFLEQIVAFAGANNQESGTYNALAKQLENKLLQGAIRAERSEIDYPFFIYRPAGWRQDLPLKNTSSMVTELAPVVLYLRHVVQPGNLLIIEEPEAHLHPEMQAKFTRQLVAAVQSGIRILITTHSEWILEELANLVRLSELPADRRDGIGDPEIAIRPDQLGTWFFEPNPDARGSVVREISLDEESATFPAGFGLVTEALYNRWVEISTRIQEEYPI</sequence>